<dbReference type="Pfam" id="PF13079">
    <property type="entry name" value="DUF3916"/>
    <property type="match status" value="1"/>
</dbReference>
<organism evidence="1 2">
    <name type="scientific">Pseudomonas fluorescens HK44</name>
    <dbReference type="NCBI Taxonomy" id="1042209"/>
    <lineage>
        <taxon>Bacteria</taxon>
        <taxon>Pseudomonadati</taxon>
        <taxon>Pseudomonadota</taxon>
        <taxon>Gammaproteobacteria</taxon>
        <taxon>Pseudomonadales</taxon>
        <taxon>Pseudomonadaceae</taxon>
        <taxon>Pseudomonas</taxon>
    </lineage>
</organism>
<accession>A0A010SJ44</accession>
<gene>
    <name evidence="1" type="ORF">HK44_019245</name>
</gene>
<evidence type="ECO:0008006" key="3">
    <source>
        <dbReference type="Google" id="ProtNLM"/>
    </source>
</evidence>
<evidence type="ECO:0000313" key="2">
    <source>
        <dbReference type="Proteomes" id="UP000022611"/>
    </source>
</evidence>
<sequence length="204" mass="23646">MRRIAFSDKKVRNIPRRLRALAAWAASYEGYFPDELPVEQGYANRKIPVLETLVEGKQTTFAIQKECAQQLINAAHHLLQARPEDTINCRIVASILTPDMFSSGICIYTDMSRYRGHVLPFDYEHFCQTRITDKSLATEWGLIVPAGMNEVGFHFVHEDEDGQKFESEHWYFGEVDEADDGSEKERWRYKTFKSFRAENPELFG</sequence>
<name>A0A010SJ44_PSEFL</name>
<evidence type="ECO:0000313" key="1">
    <source>
        <dbReference type="EMBL" id="EXF91258.1"/>
    </source>
</evidence>
<dbReference type="eggNOG" id="ENOG502Z8ZP">
    <property type="taxonomic scope" value="Bacteria"/>
</dbReference>
<dbReference type="OrthoDB" id="9181379at2"/>
<reference evidence="1 2" key="1">
    <citation type="journal article" date="2011" name="J. Bacteriol.">
        <title>Draft genome sequence of the polycyclic aromatic hydrocarbon-degrading, genetically engineered bioluminescent bioreporter Pseudomonas fluorescens HK44.</title>
        <authorList>
            <person name="Chauhan A."/>
            <person name="Layton A.C."/>
            <person name="Williams D.E."/>
            <person name="Smartt A.E."/>
            <person name="Ripp S."/>
            <person name="Karpinets T.V."/>
            <person name="Brown S.D."/>
            <person name="Sayler G.S."/>
        </authorList>
    </citation>
    <scope>NUCLEOTIDE SEQUENCE [LARGE SCALE GENOMIC DNA]</scope>
    <source>
        <strain evidence="1 2">HK44</strain>
    </source>
</reference>
<dbReference type="AlphaFoldDB" id="A0A010SJ44"/>
<dbReference type="HOGENOM" id="CLU_129137_1_0_6"/>
<dbReference type="InterPro" id="IPR025075">
    <property type="entry name" value="DUF3916"/>
</dbReference>
<dbReference type="Proteomes" id="UP000022611">
    <property type="component" value="Unassembled WGS sequence"/>
</dbReference>
<dbReference type="PATRIC" id="fig|1042209.11.peg.6024"/>
<comment type="caution">
    <text evidence="1">The sequence shown here is derived from an EMBL/GenBank/DDBJ whole genome shotgun (WGS) entry which is preliminary data.</text>
</comment>
<protein>
    <recommendedName>
        <fullName evidence="3">DUF3916 domain-containing protein</fullName>
    </recommendedName>
</protein>
<dbReference type="EMBL" id="AFOY02000027">
    <property type="protein sequence ID" value="EXF91258.1"/>
    <property type="molecule type" value="Genomic_DNA"/>
</dbReference>
<proteinExistence type="predicted"/>